<dbReference type="Gene3D" id="6.10.250.780">
    <property type="match status" value="1"/>
</dbReference>
<feature type="domain" description="Guanylate cyclase" evidence="20">
    <location>
        <begin position="870"/>
        <end position="1000"/>
    </location>
</feature>
<dbReference type="PROSITE" id="PS50011">
    <property type="entry name" value="PROTEIN_KINASE_DOM"/>
    <property type="match status" value="1"/>
</dbReference>
<dbReference type="GO" id="GO:0005525">
    <property type="term" value="F:GTP binding"/>
    <property type="evidence" value="ECO:0007669"/>
    <property type="project" value="UniProtKB-KW"/>
</dbReference>
<evidence type="ECO:0000256" key="9">
    <source>
        <dbReference type="ARBA" id="ARBA00023170"/>
    </source>
</evidence>
<dbReference type="Pfam" id="PF00211">
    <property type="entry name" value="Guanylate_cyc"/>
    <property type="match status" value="1"/>
</dbReference>
<feature type="chain" id="PRO_5015568796" description="Guanylate cyclase" evidence="18">
    <location>
        <begin position="24"/>
        <end position="1178"/>
    </location>
</feature>
<dbReference type="CDD" id="cd07302">
    <property type="entry name" value="CHD"/>
    <property type="match status" value="1"/>
</dbReference>
<feature type="compositionally biased region" description="Polar residues" evidence="16">
    <location>
        <begin position="1119"/>
        <end position="1141"/>
    </location>
</feature>
<dbReference type="PROSITE" id="PS00452">
    <property type="entry name" value="GUANYLATE_CYCLASE_1"/>
    <property type="match status" value="1"/>
</dbReference>
<evidence type="ECO:0000256" key="16">
    <source>
        <dbReference type="SAM" id="MobiDB-lite"/>
    </source>
</evidence>
<feature type="region of interest" description="Disordered" evidence="16">
    <location>
        <begin position="1074"/>
        <end position="1178"/>
    </location>
</feature>
<gene>
    <name evidence="21" type="ORF">C0Q70_05091</name>
</gene>
<evidence type="ECO:0000256" key="14">
    <source>
        <dbReference type="RuleBase" id="RU003431"/>
    </source>
</evidence>
<keyword evidence="7" id="KW-0342">GTP-binding</keyword>
<evidence type="ECO:0000256" key="13">
    <source>
        <dbReference type="RuleBase" id="RU000405"/>
    </source>
</evidence>
<keyword evidence="10" id="KW-0325">Glycoprotein</keyword>
<evidence type="ECO:0000259" key="19">
    <source>
        <dbReference type="PROSITE" id="PS50011"/>
    </source>
</evidence>
<proteinExistence type="inferred from homology"/>
<dbReference type="GO" id="GO:0004672">
    <property type="term" value="F:protein kinase activity"/>
    <property type="evidence" value="ECO:0007669"/>
    <property type="project" value="InterPro"/>
</dbReference>
<accession>A0A2T7PK97</accession>
<evidence type="ECO:0000313" key="21">
    <source>
        <dbReference type="EMBL" id="PVD33830.1"/>
    </source>
</evidence>
<feature type="compositionally biased region" description="Polar residues" evidence="16">
    <location>
        <begin position="544"/>
        <end position="557"/>
    </location>
</feature>
<dbReference type="Gene3D" id="3.30.70.1230">
    <property type="entry name" value="Nucleotide cyclase"/>
    <property type="match status" value="1"/>
</dbReference>
<evidence type="ECO:0000256" key="18">
    <source>
        <dbReference type="SAM" id="SignalP"/>
    </source>
</evidence>
<keyword evidence="11 13" id="KW-0456">Lyase</keyword>
<organism evidence="21 22">
    <name type="scientific">Pomacea canaliculata</name>
    <name type="common">Golden apple snail</name>
    <dbReference type="NCBI Taxonomy" id="400727"/>
    <lineage>
        <taxon>Eukaryota</taxon>
        <taxon>Metazoa</taxon>
        <taxon>Spiralia</taxon>
        <taxon>Lophotrochozoa</taxon>
        <taxon>Mollusca</taxon>
        <taxon>Gastropoda</taxon>
        <taxon>Caenogastropoda</taxon>
        <taxon>Architaenioglossa</taxon>
        <taxon>Ampullarioidea</taxon>
        <taxon>Ampullariidae</taxon>
        <taxon>Pomacea</taxon>
    </lineage>
</organism>
<protein>
    <recommendedName>
        <fullName evidence="2 14">Guanylate cyclase</fullName>
        <ecNumber evidence="2 14">4.6.1.2</ecNumber>
    </recommendedName>
</protein>
<comment type="similarity">
    <text evidence="13">Belongs to the adenylyl cyclase class-4/guanylyl cyclase family.</text>
</comment>
<dbReference type="Pfam" id="PF07714">
    <property type="entry name" value="PK_Tyr_Ser-Thr"/>
    <property type="match status" value="1"/>
</dbReference>
<evidence type="ECO:0000256" key="6">
    <source>
        <dbReference type="ARBA" id="ARBA00022989"/>
    </source>
</evidence>
<feature type="coiled-coil region" evidence="15">
    <location>
        <begin position="807"/>
        <end position="838"/>
    </location>
</feature>
<dbReference type="InterPro" id="IPR050401">
    <property type="entry name" value="Cyclic_nucleotide_synthase"/>
</dbReference>
<dbReference type="GO" id="GO:0035556">
    <property type="term" value="P:intracellular signal transduction"/>
    <property type="evidence" value="ECO:0007669"/>
    <property type="project" value="InterPro"/>
</dbReference>
<dbReference type="InterPro" id="IPR001828">
    <property type="entry name" value="ANF_lig-bd_rcpt"/>
</dbReference>
<evidence type="ECO:0000256" key="3">
    <source>
        <dbReference type="ARBA" id="ARBA00022692"/>
    </source>
</evidence>
<keyword evidence="22" id="KW-1185">Reference proteome</keyword>
<evidence type="ECO:0000256" key="17">
    <source>
        <dbReference type="SAM" id="Phobius"/>
    </source>
</evidence>
<keyword evidence="15" id="KW-0175">Coiled coil</keyword>
<comment type="caution">
    <text evidence="21">The sequence shown here is derived from an EMBL/GenBank/DDBJ whole genome shotgun (WGS) entry which is preliminary data.</text>
</comment>
<dbReference type="AlphaFoldDB" id="A0A2T7PK97"/>
<keyword evidence="3 17" id="KW-0812">Transmembrane</keyword>
<dbReference type="EMBL" id="PZQS01000003">
    <property type="protein sequence ID" value="PVD33830.1"/>
    <property type="molecule type" value="Genomic_DNA"/>
</dbReference>
<dbReference type="InterPro" id="IPR000719">
    <property type="entry name" value="Prot_kinase_dom"/>
</dbReference>
<dbReference type="CDD" id="cd06352">
    <property type="entry name" value="PBP1_NPR_GC-like"/>
    <property type="match status" value="1"/>
</dbReference>
<feature type="compositionally biased region" description="Polar residues" evidence="16">
    <location>
        <begin position="1159"/>
        <end position="1169"/>
    </location>
</feature>
<dbReference type="Pfam" id="PF07701">
    <property type="entry name" value="HNOBA"/>
    <property type="match status" value="1"/>
</dbReference>
<dbReference type="Proteomes" id="UP000245119">
    <property type="component" value="Linkage Group LG3"/>
</dbReference>
<keyword evidence="4 18" id="KW-0732">Signal</keyword>
<feature type="compositionally biased region" description="Polar residues" evidence="16">
    <location>
        <begin position="1091"/>
        <end position="1101"/>
    </location>
</feature>
<dbReference type="InterPro" id="IPR001170">
    <property type="entry name" value="ANPR/GUC"/>
</dbReference>
<dbReference type="EC" id="4.6.1.2" evidence="2 14"/>
<dbReference type="SUPFAM" id="SSF55073">
    <property type="entry name" value="Nucleotide cyclase"/>
    <property type="match status" value="1"/>
</dbReference>
<dbReference type="GO" id="GO:0005886">
    <property type="term" value="C:plasma membrane"/>
    <property type="evidence" value="ECO:0007669"/>
    <property type="project" value="TreeGrafter"/>
</dbReference>
<feature type="compositionally biased region" description="Basic and acidic residues" evidence="16">
    <location>
        <begin position="1149"/>
        <end position="1158"/>
    </location>
</feature>
<dbReference type="Gene3D" id="1.10.510.10">
    <property type="entry name" value="Transferase(Phosphotransferase) domain 1"/>
    <property type="match status" value="1"/>
</dbReference>
<comment type="catalytic activity">
    <reaction evidence="14">
        <text>GTP = 3',5'-cyclic GMP + diphosphate</text>
        <dbReference type="Rhea" id="RHEA:13665"/>
        <dbReference type="ChEBI" id="CHEBI:33019"/>
        <dbReference type="ChEBI" id="CHEBI:37565"/>
        <dbReference type="ChEBI" id="CHEBI:57746"/>
        <dbReference type="EC" id="4.6.1.2"/>
    </reaction>
</comment>
<dbReference type="FunFam" id="3.30.70.1230:FF:000004">
    <property type="entry name" value="Guanylate cyclase"/>
    <property type="match status" value="1"/>
</dbReference>
<evidence type="ECO:0000259" key="20">
    <source>
        <dbReference type="PROSITE" id="PS50125"/>
    </source>
</evidence>
<dbReference type="SMART" id="SM00044">
    <property type="entry name" value="CYCc"/>
    <property type="match status" value="1"/>
</dbReference>
<dbReference type="GO" id="GO:0004383">
    <property type="term" value="F:guanylate cyclase activity"/>
    <property type="evidence" value="ECO:0007669"/>
    <property type="project" value="UniProtKB-EC"/>
</dbReference>
<dbReference type="GO" id="GO:0004016">
    <property type="term" value="F:adenylate cyclase activity"/>
    <property type="evidence" value="ECO:0007669"/>
    <property type="project" value="TreeGrafter"/>
</dbReference>
<feature type="transmembrane region" description="Helical" evidence="17">
    <location>
        <begin position="471"/>
        <end position="492"/>
    </location>
</feature>
<feature type="transmembrane region" description="Helical" evidence="17">
    <location>
        <begin position="1003"/>
        <end position="1024"/>
    </location>
</feature>
<evidence type="ECO:0000256" key="8">
    <source>
        <dbReference type="ARBA" id="ARBA00023136"/>
    </source>
</evidence>
<evidence type="ECO:0000313" key="22">
    <source>
        <dbReference type="Proteomes" id="UP000245119"/>
    </source>
</evidence>
<feature type="signal peptide" evidence="18">
    <location>
        <begin position="1"/>
        <end position="23"/>
    </location>
</feature>
<keyword evidence="6 17" id="KW-1133">Transmembrane helix</keyword>
<comment type="subcellular location">
    <subcellularLocation>
        <location evidence="1">Membrane</location>
        <topology evidence="1">Single-pass type I membrane protein</topology>
    </subcellularLocation>
</comment>
<evidence type="ECO:0000256" key="15">
    <source>
        <dbReference type="SAM" id="Coils"/>
    </source>
</evidence>
<evidence type="ECO:0000256" key="7">
    <source>
        <dbReference type="ARBA" id="ARBA00023134"/>
    </source>
</evidence>
<evidence type="ECO:0000256" key="5">
    <source>
        <dbReference type="ARBA" id="ARBA00022741"/>
    </source>
</evidence>
<dbReference type="PANTHER" id="PTHR11920:SF501">
    <property type="entry name" value="GUANYLATE CYCLASE 32E"/>
    <property type="match status" value="1"/>
</dbReference>
<dbReference type="InterPro" id="IPR001245">
    <property type="entry name" value="Ser-Thr/Tyr_kinase_cat_dom"/>
</dbReference>
<feature type="transmembrane region" description="Helical" evidence="17">
    <location>
        <begin position="963"/>
        <end position="983"/>
    </location>
</feature>
<dbReference type="SUPFAM" id="SSF56112">
    <property type="entry name" value="Protein kinase-like (PK-like)"/>
    <property type="match status" value="1"/>
</dbReference>
<dbReference type="GO" id="GO:0005524">
    <property type="term" value="F:ATP binding"/>
    <property type="evidence" value="ECO:0007669"/>
    <property type="project" value="InterPro"/>
</dbReference>
<dbReference type="PRINTS" id="PR00255">
    <property type="entry name" value="NATPEPTIDER"/>
</dbReference>
<evidence type="ECO:0000256" key="12">
    <source>
        <dbReference type="ARBA" id="ARBA00023293"/>
    </source>
</evidence>
<keyword evidence="8 17" id="KW-0472">Membrane</keyword>
<keyword evidence="12 14" id="KW-0141">cGMP biosynthesis</keyword>
<evidence type="ECO:0000256" key="1">
    <source>
        <dbReference type="ARBA" id="ARBA00004479"/>
    </source>
</evidence>
<dbReference type="OrthoDB" id="1890790at2759"/>
<feature type="region of interest" description="Disordered" evidence="16">
    <location>
        <begin position="535"/>
        <end position="560"/>
    </location>
</feature>
<reference evidence="21 22" key="1">
    <citation type="submission" date="2018-04" db="EMBL/GenBank/DDBJ databases">
        <title>The genome of golden apple snail Pomacea canaliculata provides insight into stress tolerance and invasive adaptation.</title>
        <authorList>
            <person name="Liu C."/>
            <person name="Liu B."/>
            <person name="Ren Y."/>
            <person name="Zhang Y."/>
            <person name="Wang H."/>
            <person name="Li S."/>
            <person name="Jiang F."/>
            <person name="Yin L."/>
            <person name="Zhang G."/>
            <person name="Qian W."/>
            <person name="Fan W."/>
        </authorList>
    </citation>
    <scope>NUCLEOTIDE SEQUENCE [LARGE SCALE GENOMIC DNA]</scope>
    <source>
        <strain evidence="21">SZHN2017</strain>
        <tissue evidence="21">Muscle</tissue>
    </source>
</reference>
<dbReference type="InterPro" id="IPR018297">
    <property type="entry name" value="A/G_cyclase_CS"/>
</dbReference>
<evidence type="ECO:0000256" key="2">
    <source>
        <dbReference type="ARBA" id="ARBA00012202"/>
    </source>
</evidence>
<dbReference type="SUPFAM" id="SSF53822">
    <property type="entry name" value="Periplasmic binding protein-like I"/>
    <property type="match status" value="1"/>
</dbReference>
<keyword evidence="5" id="KW-0547">Nucleotide-binding</keyword>
<dbReference type="GO" id="GO:0007168">
    <property type="term" value="P:receptor guanylyl cyclase signaling pathway"/>
    <property type="evidence" value="ECO:0007669"/>
    <property type="project" value="TreeGrafter"/>
</dbReference>
<dbReference type="PANTHER" id="PTHR11920">
    <property type="entry name" value="GUANYLYL CYCLASE"/>
    <property type="match status" value="1"/>
</dbReference>
<dbReference type="Pfam" id="PF01094">
    <property type="entry name" value="ANF_receptor"/>
    <property type="match status" value="1"/>
</dbReference>
<dbReference type="Gene3D" id="3.40.50.2300">
    <property type="match status" value="2"/>
</dbReference>
<dbReference type="InterPro" id="IPR001054">
    <property type="entry name" value="A/G_cyclase"/>
</dbReference>
<dbReference type="InterPro" id="IPR028082">
    <property type="entry name" value="Peripla_BP_I"/>
</dbReference>
<evidence type="ECO:0000256" key="4">
    <source>
        <dbReference type="ARBA" id="ARBA00022729"/>
    </source>
</evidence>
<dbReference type="InterPro" id="IPR011009">
    <property type="entry name" value="Kinase-like_dom_sf"/>
</dbReference>
<dbReference type="PROSITE" id="PS50125">
    <property type="entry name" value="GUANYLATE_CYCLASE_2"/>
    <property type="match status" value="1"/>
</dbReference>
<dbReference type="InterPro" id="IPR029787">
    <property type="entry name" value="Nucleotide_cyclase"/>
</dbReference>
<dbReference type="GO" id="GO:0001653">
    <property type="term" value="F:peptide receptor activity"/>
    <property type="evidence" value="ECO:0007669"/>
    <property type="project" value="TreeGrafter"/>
</dbReference>
<feature type="domain" description="Protein kinase" evidence="19">
    <location>
        <begin position="560"/>
        <end position="806"/>
    </location>
</feature>
<evidence type="ECO:0000256" key="11">
    <source>
        <dbReference type="ARBA" id="ARBA00023239"/>
    </source>
</evidence>
<keyword evidence="9" id="KW-0675">Receptor</keyword>
<evidence type="ECO:0000256" key="10">
    <source>
        <dbReference type="ARBA" id="ARBA00023180"/>
    </source>
</evidence>
<sequence length="1178" mass="131622">MVAVISPVSAVVFSSVLLSSCAATVITRKEFRIAWLAPKEMHGGFSAGTSVSALKLALRAIEAQHLRGSKLRVKWYDSKCEPKAAITAAVDARSDFDPDLFLGPPCSPGMSGVAMLASHWNIPVFGWVSNDHELKYRHIYSTLVRVLGPLNQFSKTMMYVKILFRWDRFAMIFDEDSTYRTVHSAIVAYLRERNNTITSAHGVNIDKSDSEVQDIFMQVRKYARVIILSVPWLSMRKYMLVAHQLNMTSGDFAFICINSDVYTRKELQEDVLSDKVWHRNDTFDDDARAAFESVIYVMMAPAEEEVYNKFETLVSRAEDLNYSRWELPTGNNTLDAYAPFLYDATLLWAILVNQTMAADVDPRNGSYIFQRAQAASTKGVTGLLALDMDCDRLFNMWLLDMQADGRFKEFVKIDNTVDGGYMARVTNIRWPDGREGDSQAPPDTPDCGFEGELCKKEPVEKPADESYTDSIIGAAAGSSVVLAIAIAVQVLLRRCRRRKKMKSLIWQVKFEEIDFVTAFLCGSVRSSFRNLGRRKQTGSKKLQKSNSDINLTGSSDSPRSHHLLEGGATMFGSVAYLRGSLVSVKRMNRSSVGLTKDMLEQFNRLMELKHQNVTAFVGACVDPSRILLLWEYCAKGSLQGLEYLHKTHINYHGNLKSSNCVVDSRWTCKLTDFGLPKLRAYDKGSVSAEDNWDKELWTAPEVLKGETGVDLQKADIYALGIILKEVFTRSGPYSDYSFMSSAEIIQKVKNPNPTPFRPTLARDIRHDSELTSLISDCWAEDPAMRPTPARVLKTLNKLNPSKHMTVIDNMVAMLEKYANHLEELVAERTSELDAEKRKTENLLYRMLPQSVAEDLKSGKPVKAELFDEVTIYFSDIVGFTKICADSTPIEVVNLLNSLYTLFDDIITAYDVYKVETIGDAYMLASGLPKRNGERHIKEIADCSMDILASIGTFRIPHLPERQLMIRIGIHTGAVVAGVVGLAMPRYCLFGDAVNTASRMESTGVVLVVVVQSVFFSSLAMKIHLSSQARDKLINYHGYHIVPRGEISVKGKGTLSTYFCWGRDDYHKHVPDATDYHHGSSDTKLPGGQPSVFPSTVAVQSETDSHAKQRHGFPGGGSHPCNSSVGEVSQPVRTSSVTSSQDDASELQDVDVKLLRKNFEPTSRVQSEPYTHTDRACRS</sequence>
<name>A0A2T7PK97_POMCA</name>
<dbReference type="InterPro" id="IPR011645">
    <property type="entry name" value="HNOB_dom_associated"/>
</dbReference>